<dbReference type="VEuPathDB" id="FungiDB:EYZ11_007603"/>
<sequence>MVNMAKGVLNRYALEENGITFNREVVGSTGLRKILGKQAEILATRLLDFRRFAPQERAKTLCCYAQKIVVASESRWMDFVKTLFEPMITRARNFEGATTIGIREFEKSLRVDAGGDYIWDAADSVRSATAPWDAQMLTRPKPDLFISLPTIQAHRAPRGFAREPVLGTFRADRLQLLEETRGVVSSPLKLIGDRIVEAKDCLCFPCVVLEAKHHKVSQAEVEKCHCQAANGAASALALLNNLTIDCLESGVKTDMRPVVIITLNGQRTRLWIAGIKQRRILQGDDSNDRDYDVREWTRHMQCIWKGDVHFEESMMELICIIDSLEKWIIDDFRPWVSGNLDRHYREMDLEVEYYGAGDYSSDEEEASNDREYSASETCEEYEATEDGETDEEEKKWDKDWIVPESEDSESELDSDNEDYDEYVQDLARADSLMAELSLNDSARLARGVHRFIEVRRELEV</sequence>
<feature type="compositionally biased region" description="Acidic residues" evidence="1">
    <location>
        <begin position="404"/>
        <end position="419"/>
    </location>
</feature>
<dbReference type="GeneID" id="54323200"/>
<feature type="compositionally biased region" description="Acidic residues" evidence="1">
    <location>
        <begin position="377"/>
        <end position="391"/>
    </location>
</feature>
<evidence type="ECO:0000256" key="1">
    <source>
        <dbReference type="SAM" id="MobiDB-lite"/>
    </source>
</evidence>
<proteinExistence type="predicted"/>
<dbReference type="Proteomes" id="UP000324241">
    <property type="component" value="Unassembled WGS sequence"/>
</dbReference>
<evidence type="ECO:0000313" key="3">
    <source>
        <dbReference type="Proteomes" id="UP000324241"/>
    </source>
</evidence>
<dbReference type="RefSeq" id="XP_033430969.1">
    <property type="nucleotide sequence ID" value="XM_033565212.1"/>
</dbReference>
<feature type="compositionally biased region" description="Basic and acidic residues" evidence="1">
    <location>
        <begin position="392"/>
        <end position="401"/>
    </location>
</feature>
<reference evidence="2 3" key="1">
    <citation type="submission" date="2019-08" db="EMBL/GenBank/DDBJ databases">
        <title>The genome sequence of a newly discovered highly antifungal drug resistant Aspergillus species, Aspergillus tanneri NIH 1004.</title>
        <authorList>
            <person name="Mounaud S."/>
            <person name="Singh I."/>
            <person name="Joardar V."/>
            <person name="Pakala S."/>
            <person name="Pakala S."/>
            <person name="Venepally P."/>
            <person name="Chung J.K."/>
            <person name="Losada L."/>
            <person name="Nierman W.C."/>
        </authorList>
    </citation>
    <scope>NUCLEOTIDE SEQUENCE [LARGE SCALE GENOMIC DNA]</scope>
    <source>
        <strain evidence="2 3">NIH1004</strain>
    </source>
</reference>
<dbReference type="AlphaFoldDB" id="A0A5M9MXK5"/>
<dbReference type="EMBL" id="QUQM01000002">
    <property type="protein sequence ID" value="KAA8651608.1"/>
    <property type="molecule type" value="Genomic_DNA"/>
</dbReference>
<gene>
    <name evidence="2" type="ORF">ATNIH1004_000498</name>
</gene>
<dbReference type="OrthoDB" id="4526166at2759"/>
<comment type="caution">
    <text evidence="2">The sequence shown here is derived from an EMBL/GenBank/DDBJ whole genome shotgun (WGS) entry which is preliminary data.</text>
</comment>
<evidence type="ECO:0000313" key="2">
    <source>
        <dbReference type="EMBL" id="KAA8651608.1"/>
    </source>
</evidence>
<accession>A0A5M9MXK5</accession>
<feature type="region of interest" description="Disordered" evidence="1">
    <location>
        <begin position="358"/>
        <end position="419"/>
    </location>
</feature>
<protein>
    <submittedName>
        <fullName evidence="2">Uncharacterized protein</fullName>
    </submittedName>
</protein>
<name>A0A5M9MXK5_9EURO</name>
<organism evidence="2 3">
    <name type="scientific">Aspergillus tanneri</name>
    <dbReference type="NCBI Taxonomy" id="1220188"/>
    <lineage>
        <taxon>Eukaryota</taxon>
        <taxon>Fungi</taxon>
        <taxon>Dikarya</taxon>
        <taxon>Ascomycota</taxon>
        <taxon>Pezizomycotina</taxon>
        <taxon>Eurotiomycetes</taxon>
        <taxon>Eurotiomycetidae</taxon>
        <taxon>Eurotiales</taxon>
        <taxon>Aspergillaceae</taxon>
        <taxon>Aspergillus</taxon>
        <taxon>Aspergillus subgen. Circumdati</taxon>
    </lineage>
</organism>